<reference evidence="4 5" key="2">
    <citation type="submission" date="2016-05" db="EMBL/GenBank/DDBJ databases">
        <authorList>
            <person name="Naeem Raeece"/>
        </authorList>
    </citation>
    <scope>NUCLEOTIDE SEQUENCE [LARGE SCALE GENOMIC DNA]</scope>
</reference>
<accession>A0A1A9AMY4</accession>
<feature type="transmembrane region" description="Helical" evidence="1">
    <location>
        <begin position="281"/>
        <end position="303"/>
    </location>
</feature>
<gene>
    <name evidence="2" type="ORF">POVWA1_066770</name>
    <name evidence="3" type="ORF">POVWA2_080500</name>
</gene>
<evidence type="ECO:0000313" key="3">
    <source>
        <dbReference type="EMBL" id="SBT57581.1"/>
    </source>
</evidence>
<dbReference type="AlphaFoldDB" id="A0A1A9AMY4"/>
<keyword evidence="1" id="KW-0472">Membrane</keyword>
<evidence type="ECO:0000313" key="5">
    <source>
        <dbReference type="Proteomes" id="UP000078555"/>
    </source>
</evidence>
<evidence type="ECO:0000313" key="2">
    <source>
        <dbReference type="EMBL" id="SBT54699.1"/>
    </source>
</evidence>
<protein>
    <submittedName>
        <fullName evidence="3">PIR Superfamily Protein</fullName>
    </submittedName>
</protein>
<evidence type="ECO:0000313" key="4">
    <source>
        <dbReference type="Proteomes" id="UP000078550"/>
    </source>
</evidence>
<evidence type="ECO:0000256" key="1">
    <source>
        <dbReference type="SAM" id="Phobius"/>
    </source>
</evidence>
<dbReference type="EMBL" id="FLRE01001915">
    <property type="protein sequence ID" value="SBT57581.1"/>
    <property type="molecule type" value="Genomic_DNA"/>
</dbReference>
<organism evidence="3 4">
    <name type="scientific">Plasmodium ovale wallikeri</name>
    <dbReference type="NCBI Taxonomy" id="864142"/>
    <lineage>
        <taxon>Eukaryota</taxon>
        <taxon>Sar</taxon>
        <taxon>Alveolata</taxon>
        <taxon>Apicomplexa</taxon>
        <taxon>Aconoidasida</taxon>
        <taxon>Haemosporida</taxon>
        <taxon>Plasmodiidae</taxon>
        <taxon>Plasmodium</taxon>
        <taxon>Plasmodium (Plasmodium)</taxon>
    </lineage>
</organism>
<reference evidence="3" key="1">
    <citation type="submission" date="2016-05" db="EMBL/GenBank/DDBJ databases">
        <authorList>
            <person name="Lavstsen T."/>
            <person name="Jespersen J.S."/>
        </authorList>
    </citation>
    <scope>NUCLEOTIDE SEQUENCE [LARGE SCALE GENOMIC DNA]</scope>
</reference>
<keyword evidence="1" id="KW-1133">Transmembrane helix</keyword>
<dbReference type="Proteomes" id="UP000078555">
    <property type="component" value="Unassembled WGS sequence"/>
</dbReference>
<name>A0A1A9AMY4_PLAOA</name>
<proteinExistence type="predicted"/>
<keyword evidence="1" id="KW-0812">Transmembrane</keyword>
<keyword evidence="5" id="KW-1185">Reference proteome</keyword>
<dbReference type="EMBL" id="FLRD01000561">
    <property type="protein sequence ID" value="SBT54699.1"/>
    <property type="molecule type" value="Genomic_DNA"/>
</dbReference>
<dbReference type="Proteomes" id="UP000078550">
    <property type="component" value="Unassembled WGS sequence"/>
</dbReference>
<sequence>MTYDEDITSLKVLKIYLYCEFVDDSRVKTIDEEFPEKCEDNSDRQKCFTETQDASEYCRSVTHVLQKLKEKIIEILQGKEGDSNAFFFNGNIENVKKQCTCLKQWFYNEVIKDAKEKTNGYKLLKKCNSNIYDKINTVTANFCTFQNLNFREILRMKTIFDFYLFYYAHIKDLTVGQKLNQYTKYFKEGLYEHCNSIIECLNNTTNSKYCKEFKEYHNNYNAFMVFLKSLISYPEKIDGSDSTYGCVLSQRLFNGQYLLKLREEIQRIRSRYSSTDSQTTAITVIFLIIGTVIGAFLISYYFFGITPNELWLRIKKLKNKETHVIVDDETESNSLFTSEYLENNSKRKGYSISYKSAIYS</sequence>